<dbReference type="STRING" id="322104.A3GIE2"/>
<evidence type="ECO:0000256" key="1">
    <source>
        <dbReference type="SAM" id="MobiDB-lite"/>
    </source>
</evidence>
<dbReference type="PANTHER" id="PTHR12460">
    <property type="entry name" value="CYCLIN-DEPENDENT KINASE INHIBITOR-RELATED PROTEIN"/>
    <property type="match status" value="1"/>
</dbReference>
<dbReference type="OrthoDB" id="10069473at2759"/>
<dbReference type="EMBL" id="AAVQ01000002">
    <property type="protein sequence ID" value="EAZ63214.2"/>
    <property type="molecule type" value="Genomic_DNA"/>
</dbReference>
<sequence>MSFSPEILKKKLASLQDTQDSIVSISQWVLFHHRHSADSAKFWSQYTLSIPTAASANLKNPSSKKLSLLYLCNDVVQQARRKRKLEFINDFATVLPAVLRKTFYNVDSATKPKIERLISVWEQRQIFSPPQIAQMKEALRTPPPSTHNGNSEKKSSSNSSSNSTDSSSASVAPELNHLNELFLHLNQLTDISQANLTQFGIQSKTYLPSDPSMSENLPSPKIYISKLNMLEKLSKVSIVNIKEIKDVKLQISNQLENLSKIISEGTKTEDSKISIINDKLIRLNETREELKEMLDDGMNGASHDAGLEDKDEEPSPSFETTAESKRPTFVDDDDNDDLPTYENDDEGEDESNSDNELPSKKKRRLSQTPSGGSTPSSLKRVAFSEDIEVKEFDREEQTDIIKIVKSDDDTSDFDVYDSDNDELDQQKAMSSEFGKHHKDVLELKHQHDAQVTDEDEDANEDADDDAYSPSSGNEYDPGSTDNDESRSTAQVDIMSLLSKLA</sequence>
<keyword evidence="4" id="KW-1185">Reference proteome</keyword>
<dbReference type="Pfam" id="PF04818">
    <property type="entry name" value="CID"/>
    <property type="match status" value="1"/>
</dbReference>
<dbReference type="InterPro" id="IPR006569">
    <property type="entry name" value="CID_dom"/>
</dbReference>
<feature type="region of interest" description="Disordered" evidence="1">
    <location>
        <begin position="296"/>
        <end position="489"/>
    </location>
</feature>
<dbReference type="CDD" id="cd17003">
    <property type="entry name" value="CID_Rtt103"/>
    <property type="match status" value="1"/>
</dbReference>
<accession>A3GIE2</accession>
<dbReference type="SUPFAM" id="SSF48464">
    <property type="entry name" value="ENTH/VHS domain"/>
    <property type="match status" value="1"/>
</dbReference>
<comment type="caution">
    <text evidence="3">The sequence shown here is derived from an EMBL/GenBank/DDBJ whole genome shotgun (WGS) entry which is preliminary data.</text>
</comment>
<dbReference type="InterPro" id="IPR047883">
    <property type="entry name" value="Rtt103-like_CID"/>
</dbReference>
<feature type="compositionally biased region" description="Acidic residues" evidence="1">
    <location>
        <begin position="409"/>
        <end position="423"/>
    </location>
</feature>
<feature type="compositionally biased region" description="Basic and acidic residues" evidence="1">
    <location>
        <begin position="387"/>
        <end position="408"/>
    </location>
</feature>
<dbReference type="InParanoid" id="A3GIE2"/>
<feature type="region of interest" description="Disordered" evidence="1">
    <location>
        <begin position="139"/>
        <end position="170"/>
    </location>
</feature>
<dbReference type="Gene3D" id="1.25.40.90">
    <property type="match status" value="1"/>
</dbReference>
<protein>
    <submittedName>
        <fullName evidence="3">Regulator of Ty1 Transposition</fullName>
    </submittedName>
</protein>
<feature type="compositionally biased region" description="Acidic residues" evidence="1">
    <location>
        <begin position="451"/>
        <end position="466"/>
    </location>
</feature>
<reference evidence="3 4" key="1">
    <citation type="journal article" date="2007" name="Nat. Biotechnol.">
        <title>Genome sequence of the lignocellulose-bioconverting and xylose-fermenting yeast Pichia stipitis.</title>
        <authorList>
            <person name="Jeffries T.W."/>
            <person name="Grigoriev I.V."/>
            <person name="Grimwood J."/>
            <person name="Laplaza J.M."/>
            <person name="Aerts A."/>
            <person name="Salamov A."/>
            <person name="Schmutz J."/>
            <person name="Lindquist E."/>
            <person name="Dehal P."/>
            <person name="Shapiro H."/>
            <person name="Jin Y.S."/>
            <person name="Passoth V."/>
            <person name="Richardson P.M."/>
        </authorList>
    </citation>
    <scope>NUCLEOTIDE SEQUENCE [LARGE SCALE GENOMIC DNA]</scope>
    <source>
        <strain evidence="4">ATCC 58785 / CBS 6054 / NBRC 10063 / NRRL Y-11545</strain>
    </source>
</reference>
<dbReference type="SMART" id="SM00582">
    <property type="entry name" value="RPR"/>
    <property type="match status" value="1"/>
</dbReference>
<dbReference type="AlphaFoldDB" id="A3GIE2"/>
<organism evidence="3 4">
    <name type="scientific">Scheffersomyces stipitis (strain ATCC 58785 / CBS 6054 / NBRC 10063 / NRRL Y-11545)</name>
    <name type="common">Yeast</name>
    <name type="synonym">Pichia stipitis</name>
    <dbReference type="NCBI Taxonomy" id="322104"/>
    <lineage>
        <taxon>Eukaryota</taxon>
        <taxon>Fungi</taxon>
        <taxon>Dikarya</taxon>
        <taxon>Ascomycota</taxon>
        <taxon>Saccharomycotina</taxon>
        <taxon>Pichiomycetes</taxon>
        <taxon>Debaryomycetaceae</taxon>
        <taxon>Scheffersomyces</taxon>
    </lineage>
</organism>
<dbReference type="GO" id="GO:0031124">
    <property type="term" value="P:mRNA 3'-end processing"/>
    <property type="evidence" value="ECO:0007669"/>
    <property type="project" value="InterPro"/>
</dbReference>
<feature type="compositionally biased region" description="Acidic residues" evidence="1">
    <location>
        <begin position="330"/>
        <end position="353"/>
    </location>
</feature>
<dbReference type="eggNOG" id="KOG2669">
    <property type="taxonomic scope" value="Eukaryota"/>
</dbReference>
<dbReference type="GO" id="GO:0099122">
    <property type="term" value="F:RNA polymerase II C-terminal domain binding"/>
    <property type="evidence" value="ECO:0007669"/>
    <property type="project" value="InterPro"/>
</dbReference>
<proteinExistence type="predicted"/>
<dbReference type="InterPro" id="IPR008942">
    <property type="entry name" value="ENTH_VHS"/>
</dbReference>
<dbReference type="KEGG" id="pic:PICST_81122"/>
<dbReference type="RefSeq" id="XP_001387237.2">
    <property type="nucleotide sequence ID" value="XM_001387200.1"/>
</dbReference>
<name>A3GIE2_PICST</name>
<dbReference type="HOGENOM" id="CLU_660841_0_0_1"/>
<feature type="compositionally biased region" description="Low complexity" evidence="1">
    <location>
        <begin position="366"/>
        <end position="378"/>
    </location>
</feature>
<feature type="domain" description="CID" evidence="2">
    <location>
        <begin position="1"/>
        <end position="143"/>
    </location>
</feature>
<evidence type="ECO:0000259" key="2">
    <source>
        <dbReference type="PROSITE" id="PS51391"/>
    </source>
</evidence>
<dbReference type="GeneID" id="4852041"/>
<evidence type="ECO:0000313" key="4">
    <source>
        <dbReference type="Proteomes" id="UP000002258"/>
    </source>
</evidence>
<dbReference type="OMA" id="HYELDIE"/>
<dbReference type="Proteomes" id="UP000002258">
    <property type="component" value="Chromosome 1"/>
</dbReference>
<gene>
    <name evidence="3" type="primary">RTT103</name>
    <name evidence="3" type="ORF">PICST_81122</name>
</gene>
<dbReference type="PANTHER" id="PTHR12460:SF0">
    <property type="entry name" value="CID DOMAIN-CONTAINING PROTEIN-RELATED"/>
    <property type="match status" value="1"/>
</dbReference>
<feature type="compositionally biased region" description="Low complexity" evidence="1">
    <location>
        <begin position="156"/>
        <end position="170"/>
    </location>
</feature>
<feature type="compositionally biased region" description="Basic and acidic residues" evidence="1">
    <location>
        <begin position="439"/>
        <end position="450"/>
    </location>
</feature>
<dbReference type="PROSITE" id="PS51391">
    <property type="entry name" value="CID"/>
    <property type="match status" value="1"/>
</dbReference>
<evidence type="ECO:0000313" key="3">
    <source>
        <dbReference type="EMBL" id="EAZ63214.2"/>
    </source>
</evidence>